<gene>
    <name evidence="9" type="ORF">BJ994_000142</name>
</gene>
<dbReference type="Proteomes" id="UP000547458">
    <property type="component" value="Unassembled WGS sequence"/>
</dbReference>
<evidence type="ECO:0000313" key="9">
    <source>
        <dbReference type="EMBL" id="NJC21066.1"/>
    </source>
</evidence>
<feature type="transmembrane region" description="Helical" evidence="8">
    <location>
        <begin position="12"/>
        <end position="34"/>
    </location>
</feature>
<reference evidence="9 10" key="1">
    <citation type="submission" date="2020-03" db="EMBL/GenBank/DDBJ databases">
        <title>Sequencing the genomes of 1000 actinobacteria strains.</title>
        <authorList>
            <person name="Klenk H.-P."/>
        </authorList>
    </citation>
    <scope>NUCLEOTIDE SEQUENCE [LARGE SCALE GENOMIC DNA]</scope>
    <source>
        <strain evidence="9 10">DSM 16403</strain>
    </source>
</reference>
<evidence type="ECO:0000256" key="2">
    <source>
        <dbReference type="ARBA" id="ARBA00022475"/>
    </source>
</evidence>
<feature type="transmembrane region" description="Helical" evidence="8">
    <location>
        <begin position="321"/>
        <end position="338"/>
    </location>
</feature>
<keyword evidence="5 8" id="KW-1133">Transmembrane helix</keyword>
<evidence type="ECO:0000313" key="10">
    <source>
        <dbReference type="Proteomes" id="UP000547458"/>
    </source>
</evidence>
<dbReference type="InterPro" id="IPR018584">
    <property type="entry name" value="GT87"/>
</dbReference>
<dbReference type="AlphaFoldDB" id="A0A846RPM7"/>
<proteinExistence type="inferred from homology"/>
<accession>A0A846RPM7</accession>
<feature type="transmembrane region" description="Helical" evidence="8">
    <location>
        <begin position="217"/>
        <end position="239"/>
    </location>
</feature>
<keyword evidence="2" id="KW-1003">Cell membrane</keyword>
<feature type="transmembrane region" description="Helical" evidence="8">
    <location>
        <begin position="298"/>
        <end position="315"/>
    </location>
</feature>
<evidence type="ECO:0000256" key="8">
    <source>
        <dbReference type="SAM" id="Phobius"/>
    </source>
</evidence>
<comment type="similarity">
    <text evidence="7">Belongs to the glycosyltransferase 87 family.</text>
</comment>
<protein>
    <submittedName>
        <fullName evidence="9">Alpha-1,2-mannosyltransferase</fullName>
        <ecNumber evidence="9">2.4.1.-</ecNumber>
    </submittedName>
</protein>
<keyword evidence="6 8" id="KW-0472">Membrane</keyword>
<organism evidence="9 10">
    <name type="scientific">Arthrobacter pigmenti</name>
    <dbReference type="NCBI Taxonomy" id="271432"/>
    <lineage>
        <taxon>Bacteria</taxon>
        <taxon>Bacillati</taxon>
        <taxon>Actinomycetota</taxon>
        <taxon>Actinomycetes</taxon>
        <taxon>Micrococcales</taxon>
        <taxon>Micrococcaceae</taxon>
        <taxon>Arthrobacter</taxon>
    </lineage>
</organism>
<dbReference type="Pfam" id="PF09594">
    <property type="entry name" value="GT87"/>
    <property type="match status" value="1"/>
</dbReference>
<sequence length="423" mass="44472">MGDQPLRARGLGRLSIIGSLAAVILGLIAVIMIAKIHGLDFHVYRQGAVTLLEAGGTQLYDPVAVDTASKGLPFTYPPFAALLFTPLALIPGSAGLTVMTLISCACLVAISFVVVNYLGKSGSVRIPLLAGTAGKLLAVALATLLIGITGPWREGLGFGQINSIIMLLIVVDLVRPPSRIPRGALIGLAAGIKLTPLAFGLIFLARGDWRSILTMGASFAGTIAVGWLVLPVGSGAFWLDALLNPERVGDTDDMYNVSINSMLAHLHTPEELHRVIWLLLCAAVIAVGFIAIRKADSYGDVIAAISANAIVMLAISPISWFHHWVWVALIIPALYVSARRRTGWARAVGLGLAIVMLPTFMMASMTLTLLLNGSTSGQGPMHLEVISGTGLILSLVALAYWAAMPRRVATPSVGARTPGTSRA</sequence>
<dbReference type="EC" id="2.4.1.-" evidence="9"/>
<name>A0A846RPM7_9MICC</name>
<feature type="transmembrane region" description="Helical" evidence="8">
    <location>
        <begin position="383"/>
        <end position="403"/>
    </location>
</feature>
<feature type="transmembrane region" description="Helical" evidence="8">
    <location>
        <begin position="272"/>
        <end position="291"/>
    </location>
</feature>
<dbReference type="GO" id="GO:0005886">
    <property type="term" value="C:plasma membrane"/>
    <property type="evidence" value="ECO:0007669"/>
    <property type="project" value="UniProtKB-SubCell"/>
</dbReference>
<dbReference type="EMBL" id="JAATJL010000001">
    <property type="protein sequence ID" value="NJC21066.1"/>
    <property type="molecule type" value="Genomic_DNA"/>
</dbReference>
<keyword evidence="9" id="KW-0328">Glycosyltransferase</keyword>
<evidence type="ECO:0000256" key="4">
    <source>
        <dbReference type="ARBA" id="ARBA00022692"/>
    </source>
</evidence>
<keyword evidence="10" id="KW-1185">Reference proteome</keyword>
<keyword evidence="3 9" id="KW-0808">Transferase</keyword>
<evidence type="ECO:0000256" key="3">
    <source>
        <dbReference type="ARBA" id="ARBA00022679"/>
    </source>
</evidence>
<feature type="transmembrane region" description="Helical" evidence="8">
    <location>
        <begin position="98"/>
        <end position="118"/>
    </location>
</feature>
<comment type="subcellular location">
    <subcellularLocation>
        <location evidence="1">Cell membrane</location>
        <topology evidence="1">Multi-pass membrane protein</topology>
    </subcellularLocation>
</comment>
<feature type="transmembrane region" description="Helical" evidence="8">
    <location>
        <begin position="350"/>
        <end position="371"/>
    </location>
</feature>
<feature type="transmembrane region" description="Helical" evidence="8">
    <location>
        <begin position="124"/>
        <end position="148"/>
    </location>
</feature>
<evidence type="ECO:0000256" key="1">
    <source>
        <dbReference type="ARBA" id="ARBA00004651"/>
    </source>
</evidence>
<evidence type="ECO:0000256" key="5">
    <source>
        <dbReference type="ARBA" id="ARBA00022989"/>
    </source>
</evidence>
<evidence type="ECO:0000256" key="6">
    <source>
        <dbReference type="ARBA" id="ARBA00023136"/>
    </source>
</evidence>
<keyword evidence="4 8" id="KW-0812">Transmembrane</keyword>
<comment type="caution">
    <text evidence="9">The sequence shown here is derived from an EMBL/GenBank/DDBJ whole genome shotgun (WGS) entry which is preliminary data.</text>
</comment>
<evidence type="ECO:0000256" key="7">
    <source>
        <dbReference type="ARBA" id="ARBA00024033"/>
    </source>
</evidence>
<dbReference type="GO" id="GO:0016758">
    <property type="term" value="F:hexosyltransferase activity"/>
    <property type="evidence" value="ECO:0007669"/>
    <property type="project" value="InterPro"/>
</dbReference>
<dbReference type="RefSeq" id="WP_167990386.1">
    <property type="nucleotide sequence ID" value="NZ_JAATJL010000001.1"/>
</dbReference>
<feature type="transmembrane region" description="Helical" evidence="8">
    <location>
        <begin position="186"/>
        <end position="205"/>
    </location>
</feature>